<evidence type="ECO:0000313" key="9">
    <source>
        <dbReference type="Proteomes" id="UP000823633"/>
    </source>
</evidence>
<dbReference type="EC" id="3.2.1.23" evidence="3"/>
<accession>A0A9D9EBA3</accession>
<dbReference type="AlphaFoldDB" id="A0A9D9EBA3"/>
<dbReference type="Gene3D" id="3.20.20.80">
    <property type="entry name" value="Glycosidases"/>
    <property type="match status" value="1"/>
</dbReference>
<feature type="domain" description="Glycoside hydrolase family 2 catalytic" evidence="6">
    <location>
        <begin position="316"/>
        <end position="607"/>
    </location>
</feature>
<dbReference type="InterPro" id="IPR036156">
    <property type="entry name" value="Beta-gal/glucu_dom_sf"/>
</dbReference>
<reference evidence="8" key="2">
    <citation type="journal article" date="2021" name="PeerJ">
        <title>Extensive microbial diversity within the chicken gut microbiome revealed by metagenomics and culture.</title>
        <authorList>
            <person name="Gilroy R."/>
            <person name="Ravi A."/>
            <person name="Getino M."/>
            <person name="Pursley I."/>
            <person name="Horton D.L."/>
            <person name="Alikhan N.F."/>
            <person name="Baker D."/>
            <person name="Gharbi K."/>
            <person name="Hall N."/>
            <person name="Watson M."/>
            <person name="Adriaenssens E.M."/>
            <person name="Foster-Nyarko E."/>
            <person name="Jarju S."/>
            <person name="Secka A."/>
            <person name="Antonio M."/>
            <person name="Oren A."/>
            <person name="Chaudhuri R.R."/>
            <person name="La Ragione R."/>
            <person name="Hildebrand F."/>
            <person name="Pallen M.J."/>
        </authorList>
    </citation>
    <scope>NUCLEOTIDE SEQUENCE</scope>
    <source>
        <strain evidence="8">11167</strain>
    </source>
</reference>
<evidence type="ECO:0000256" key="3">
    <source>
        <dbReference type="ARBA" id="ARBA00012756"/>
    </source>
</evidence>
<reference evidence="8" key="1">
    <citation type="submission" date="2020-10" db="EMBL/GenBank/DDBJ databases">
        <authorList>
            <person name="Gilroy R."/>
        </authorList>
    </citation>
    <scope>NUCLEOTIDE SEQUENCE</scope>
    <source>
        <strain evidence="8">11167</strain>
    </source>
</reference>
<organism evidence="8 9">
    <name type="scientific">Candidatus Aphodenecus pullistercoris</name>
    <dbReference type="NCBI Taxonomy" id="2840669"/>
    <lineage>
        <taxon>Bacteria</taxon>
        <taxon>Pseudomonadati</taxon>
        <taxon>Spirochaetota</taxon>
        <taxon>Spirochaetia</taxon>
        <taxon>Spirochaetales</taxon>
        <taxon>Candidatus Aphodenecus</taxon>
    </lineage>
</organism>
<dbReference type="Pfam" id="PF02836">
    <property type="entry name" value="Glyco_hydro_2_C"/>
    <property type="match status" value="1"/>
</dbReference>
<sequence length="611" mass="70710">MSGIERILGDPEVFQINRLEAHSDHIHYRSKGEEESGFRLCLDGRWDFIWSSTLDEREEDFYKEGFSSNRMTTIEVPGHIETQGFGQIQYINTMYPWEGREMLRPPMVPRNNPVGQYMRTFDLPDEMEGERLVLRFEGVETAFRLFLNGVFVGYSEDSFSPSEFDVTSLVRKQGNRLAVEVYRFSSASWLEDQDFFRFSGIFRPVYLVSKPVAHVEDFLAESDLGRDEGGTFRLSVKLSYGTTFTGRLHWRLGTLGEGEIALDESVVEASTPVMSFPFVKQYHYKAPSLYELELELYDGDGALVEYIPYRIGFRHIEIENGMLMYNYHRLMICGVNRHEWSPRKGRAIGMDEMRQDIALIRDAKCNSVRTCHYPDRVEWYSLCDEAGILVMAETNLESHGSWQKDGAVEPSWNVPGDRPEWLGAVLDRCRSNYETFKNHASVIIWSLGNESFCGEDIVKMQEYYKSVDPTRPVHYEGVFHRPDMKDRVSDFESQMYAPPERIRAYLEKDGGKPFLSCEYMHSMGNSLGGFKDYDDLFDEYLGYAGGYIWDFIDQALWKKDELTGVEYLAYGGDNLEKRSDYEFSCNGIVSADRKPKPAMQMVEAVYGNRIW</sequence>
<gene>
    <name evidence="8" type="ORF">IAC42_07770</name>
</gene>
<comment type="similarity">
    <text evidence="2">Belongs to the glycosyl hydrolase 2 family.</text>
</comment>
<evidence type="ECO:0000256" key="1">
    <source>
        <dbReference type="ARBA" id="ARBA00001412"/>
    </source>
</evidence>
<evidence type="ECO:0000259" key="6">
    <source>
        <dbReference type="Pfam" id="PF02836"/>
    </source>
</evidence>
<evidence type="ECO:0000256" key="2">
    <source>
        <dbReference type="ARBA" id="ARBA00007401"/>
    </source>
</evidence>
<dbReference type="InterPro" id="IPR023232">
    <property type="entry name" value="Glyco_hydro_2_AS"/>
</dbReference>
<dbReference type="PANTHER" id="PTHR46323:SF2">
    <property type="entry name" value="BETA-GALACTOSIDASE"/>
    <property type="match status" value="1"/>
</dbReference>
<evidence type="ECO:0000256" key="5">
    <source>
        <dbReference type="ARBA" id="ARBA00023295"/>
    </source>
</evidence>
<dbReference type="GO" id="GO:0009341">
    <property type="term" value="C:beta-galactosidase complex"/>
    <property type="evidence" value="ECO:0007669"/>
    <property type="project" value="TreeGrafter"/>
</dbReference>
<evidence type="ECO:0000259" key="7">
    <source>
        <dbReference type="Pfam" id="PF02837"/>
    </source>
</evidence>
<dbReference type="Proteomes" id="UP000823633">
    <property type="component" value="Unassembled WGS sequence"/>
</dbReference>
<proteinExistence type="inferred from homology"/>
<dbReference type="GO" id="GO:0004565">
    <property type="term" value="F:beta-galactosidase activity"/>
    <property type="evidence" value="ECO:0007669"/>
    <property type="project" value="UniProtKB-EC"/>
</dbReference>
<dbReference type="InterPro" id="IPR006104">
    <property type="entry name" value="Glyco_hydro_2_N"/>
</dbReference>
<dbReference type="SUPFAM" id="SSF49303">
    <property type="entry name" value="beta-Galactosidase/glucuronidase domain"/>
    <property type="match status" value="1"/>
</dbReference>
<dbReference type="Pfam" id="PF02837">
    <property type="entry name" value="Glyco_hydro_2_N"/>
    <property type="match status" value="1"/>
</dbReference>
<feature type="domain" description="Glycosyl hydrolases family 2 sugar binding" evidence="7">
    <location>
        <begin position="42"/>
        <end position="211"/>
    </location>
</feature>
<protein>
    <recommendedName>
        <fullName evidence="3">beta-galactosidase</fullName>
        <ecNumber evidence="3">3.2.1.23</ecNumber>
    </recommendedName>
</protein>
<dbReference type="PROSITE" id="PS00608">
    <property type="entry name" value="GLYCOSYL_HYDROL_F2_2"/>
    <property type="match status" value="1"/>
</dbReference>
<dbReference type="InterPro" id="IPR008979">
    <property type="entry name" value="Galactose-bd-like_sf"/>
</dbReference>
<dbReference type="Gene3D" id="2.60.120.260">
    <property type="entry name" value="Galactose-binding domain-like"/>
    <property type="match status" value="1"/>
</dbReference>
<name>A0A9D9EBA3_9SPIR</name>
<dbReference type="PROSITE" id="PS00719">
    <property type="entry name" value="GLYCOSYL_HYDROL_F2_1"/>
    <property type="match status" value="1"/>
</dbReference>
<dbReference type="InterPro" id="IPR013783">
    <property type="entry name" value="Ig-like_fold"/>
</dbReference>
<comment type="catalytic activity">
    <reaction evidence="1">
        <text>Hydrolysis of terminal non-reducing beta-D-galactose residues in beta-D-galactosides.</text>
        <dbReference type="EC" id="3.2.1.23"/>
    </reaction>
</comment>
<keyword evidence="5" id="KW-0326">Glycosidase</keyword>
<dbReference type="PRINTS" id="PR00132">
    <property type="entry name" value="GLHYDRLASE2"/>
</dbReference>
<dbReference type="GO" id="GO:0005990">
    <property type="term" value="P:lactose catabolic process"/>
    <property type="evidence" value="ECO:0007669"/>
    <property type="project" value="TreeGrafter"/>
</dbReference>
<evidence type="ECO:0000256" key="4">
    <source>
        <dbReference type="ARBA" id="ARBA00022801"/>
    </source>
</evidence>
<dbReference type="InterPro" id="IPR006103">
    <property type="entry name" value="Glyco_hydro_2_cat"/>
</dbReference>
<keyword evidence="4" id="KW-0378">Hydrolase</keyword>
<dbReference type="InterPro" id="IPR050347">
    <property type="entry name" value="Bact_Beta-galactosidase"/>
</dbReference>
<dbReference type="EMBL" id="JADIMU010000052">
    <property type="protein sequence ID" value="MBO8443635.1"/>
    <property type="molecule type" value="Genomic_DNA"/>
</dbReference>
<dbReference type="InterPro" id="IPR006101">
    <property type="entry name" value="Glyco_hydro_2"/>
</dbReference>
<comment type="caution">
    <text evidence="8">The sequence shown here is derived from an EMBL/GenBank/DDBJ whole genome shotgun (WGS) entry which is preliminary data.</text>
</comment>
<dbReference type="PANTHER" id="PTHR46323">
    <property type="entry name" value="BETA-GALACTOSIDASE"/>
    <property type="match status" value="1"/>
</dbReference>
<dbReference type="Gene3D" id="2.60.40.10">
    <property type="entry name" value="Immunoglobulins"/>
    <property type="match status" value="1"/>
</dbReference>
<dbReference type="SUPFAM" id="SSF51445">
    <property type="entry name" value="(Trans)glycosidases"/>
    <property type="match status" value="1"/>
</dbReference>
<dbReference type="InterPro" id="IPR017853">
    <property type="entry name" value="GH"/>
</dbReference>
<dbReference type="SUPFAM" id="SSF49785">
    <property type="entry name" value="Galactose-binding domain-like"/>
    <property type="match status" value="1"/>
</dbReference>
<dbReference type="InterPro" id="IPR023230">
    <property type="entry name" value="Glyco_hydro_2_CS"/>
</dbReference>
<evidence type="ECO:0000313" key="8">
    <source>
        <dbReference type="EMBL" id="MBO8443635.1"/>
    </source>
</evidence>